<sequence length="115" mass="14176">MSIDEIEQRSFEFIEQHLDATFDEVPEYLFKIWHIPVPLKDYLSVNYKDKYEYRIFLYALRKYCKTYNIQISEKQTVSLFKVYQLMLSIPIVRGRHLPRETAFRIFDFKFYLELI</sequence>
<dbReference type="PATRIC" id="fig|742817.3.peg.215"/>
<evidence type="ECO:0000313" key="2">
    <source>
        <dbReference type="Proteomes" id="UP000004892"/>
    </source>
</evidence>
<dbReference type="EMBL" id="ADMC01000001">
    <property type="protein sequence ID" value="EHP51206.1"/>
    <property type="molecule type" value="Genomic_DNA"/>
</dbReference>
<reference evidence="1 2" key="1">
    <citation type="submission" date="2012-01" db="EMBL/GenBank/DDBJ databases">
        <title>The Genome Sequence of Odoribacter laneus YIT 12061.</title>
        <authorList>
            <consortium name="The Broad Institute Genome Sequencing Platform"/>
            <person name="Earl A."/>
            <person name="Ward D."/>
            <person name="Feldgarden M."/>
            <person name="Gevers D."/>
            <person name="Morotomi M."/>
            <person name="Young S.K."/>
            <person name="Zeng Q."/>
            <person name="Gargeya S."/>
            <person name="Fitzgerald M."/>
            <person name="Haas B."/>
            <person name="Abouelleil A."/>
            <person name="Alvarado L."/>
            <person name="Arachchi H.M."/>
            <person name="Berlin A."/>
            <person name="Chapman S.B."/>
            <person name="Gearin G."/>
            <person name="Goldberg J."/>
            <person name="Griggs A."/>
            <person name="Gujja S."/>
            <person name="Hansen M."/>
            <person name="Heiman D."/>
            <person name="Howarth C."/>
            <person name="Larimer J."/>
            <person name="Lui A."/>
            <person name="MacDonald P.J.P."/>
            <person name="McCowen C."/>
            <person name="Montmayeur A."/>
            <person name="Murphy C."/>
            <person name="Neiman D."/>
            <person name="Pearson M."/>
            <person name="Priest M."/>
            <person name="Roberts A."/>
            <person name="Saif S."/>
            <person name="Shea T."/>
            <person name="Sisk P."/>
            <person name="Stolte C."/>
            <person name="Sykes S."/>
            <person name="Wortman J."/>
            <person name="Nusbaum C."/>
            <person name="Birren B."/>
        </authorList>
    </citation>
    <scope>NUCLEOTIDE SEQUENCE [LARGE SCALE GENOMIC DNA]</scope>
    <source>
        <strain evidence="1 2">YIT 12061</strain>
    </source>
</reference>
<name>H1DD01_9BACT</name>
<evidence type="ECO:0000313" key="1">
    <source>
        <dbReference type="EMBL" id="EHP51206.1"/>
    </source>
</evidence>
<proteinExistence type="predicted"/>
<organism evidence="1 2">
    <name type="scientific">Odoribacter laneus YIT 12061</name>
    <dbReference type="NCBI Taxonomy" id="742817"/>
    <lineage>
        <taxon>Bacteria</taxon>
        <taxon>Pseudomonadati</taxon>
        <taxon>Bacteroidota</taxon>
        <taxon>Bacteroidia</taxon>
        <taxon>Bacteroidales</taxon>
        <taxon>Odoribacteraceae</taxon>
        <taxon>Odoribacter</taxon>
    </lineage>
</organism>
<gene>
    <name evidence="1" type="ORF">HMPREF9449_00208</name>
</gene>
<dbReference type="GeneID" id="98067871"/>
<dbReference type="Proteomes" id="UP000004892">
    <property type="component" value="Unassembled WGS sequence"/>
</dbReference>
<accession>H1DD01</accession>
<protein>
    <submittedName>
        <fullName evidence="1">Uncharacterized protein</fullName>
    </submittedName>
</protein>
<dbReference type="RefSeq" id="WP_009135362.1">
    <property type="nucleotide sequence ID" value="NZ_JH594596.1"/>
</dbReference>
<comment type="caution">
    <text evidence="1">The sequence shown here is derived from an EMBL/GenBank/DDBJ whole genome shotgun (WGS) entry which is preliminary data.</text>
</comment>
<dbReference type="AlphaFoldDB" id="H1DD01"/>
<dbReference type="HOGENOM" id="CLU_2106472_0_0_10"/>
<keyword evidence="2" id="KW-1185">Reference proteome</keyword>